<dbReference type="EMBL" id="CM000950">
    <property type="protein sequence ID" value="EDY62623.1"/>
    <property type="molecule type" value="Genomic_DNA"/>
</dbReference>
<keyword evidence="2" id="KW-0812">Transmembrane</keyword>
<feature type="transmembrane region" description="Helical" evidence="2">
    <location>
        <begin position="91"/>
        <end position="110"/>
    </location>
</feature>
<reference evidence="5" key="1">
    <citation type="submission" date="2008-02" db="EMBL/GenBank/DDBJ databases">
        <authorList>
            <consortium name="The Broad Institute Genome Sequencing Platform"/>
            <person name="Fischbach M."/>
            <person name="Ward D."/>
            <person name="Young S."/>
            <person name="Jaffe D."/>
            <person name="Gnerre S."/>
            <person name="Berlin A."/>
            <person name="Heiman D."/>
            <person name="Hepburn T."/>
            <person name="Sykes S."/>
            <person name="Alvarado L."/>
            <person name="Kodira C.D."/>
            <person name="Straight P."/>
            <person name="Clardy J."/>
            <person name="Hung D."/>
            <person name="Kolter R."/>
            <person name="Mekalanos J."/>
            <person name="Walker S."/>
            <person name="Walsh C.T."/>
            <person name="Lander E."/>
            <person name="Galagan J."/>
            <person name="Nusbaum C."/>
            <person name="Birren B."/>
        </authorList>
    </citation>
    <scope>NUCLEOTIDE SEQUENCE [LARGE SCALE GENOMIC DNA]</scope>
    <source>
        <strain evidence="5">ATCC 25486 / DSM 40338 / CBS 914.69 / JCM 4507 / NBRC 13074 / NRRL 2958 / 5647</strain>
    </source>
</reference>
<accession>B5H712</accession>
<dbReference type="InterPro" id="IPR025588">
    <property type="entry name" value="YcxB-like_C"/>
</dbReference>
<keyword evidence="2" id="KW-0472">Membrane</keyword>
<dbReference type="AlphaFoldDB" id="B5H712"/>
<feature type="domain" description="YcxB-like C-terminal" evidence="3">
    <location>
        <begin position="133"/>
        <end position="196"/>
    </location>
</feature>
<protein>
    <recommendedName>
        <fullName evidence="3">YcxB-like C-terminal domain-containing protein</fullName>
    </recommendedName>
</protein>
<gene>
    <name evidence="4" type="ORF">SSDG_01193</name>
</gene>
<organism evidence="4 5">
    <name type="scientific">Streptomyces pristinaespiralis (strain ATCC 25486 / DSM 40338 / CBS 914.69 / JCM 4507 / KCC S-0507 / NBRC 13074 / NRRL 2958 / 5647)</name>
    <dbReference type="NCBI Taxonomy" id="457429"/>
    <lineage>
        <taxon>Bacteria</taxon>
        <taxon>Bacillati</taxon>
        <taxon>Actinomycetota</taxon>
        <taxon>Actinomycetes</taxon>
        <taxon>Kitasatosporales</taxon>
        <taxon>Streptomycetaceae</taxon>
        <taxon>Streptomyces</taxon>
    </lineage>
</organism>
<keyword evidence="2" id="KW-1133">Transmembrane helix</keyword>
<name>B5H712_STRE2</name>
<evidence type="ECO:0000256" key="2">
    <source>
        <dbReference type="SAM" id="Phobius"/>
    </source>
</evidence>
<feature type="transmembrane region" description="Helical" evidence="2">
    <location>
        <begin position="65"/>
        <end position="85"/>
    </location>
</feature>
<feature type="compositionally biased region" description="Basic residues" evidence="1">
    <location>
        <begin position="1"/>
        <end position="13"/>
    </location>
</feature>
<feature type="region of interest" description="Disordered" evidence="1">
    <location>
        <begin position="1"/>
        <end position="28"/>
    </location>
</feature>
<keyword evidence="5" id="KW-1185">Reference proteome</keyword>
<sequence length="203" mass="22065">MRGRPGGRHRSLRSRLTTAPGGAMTQERQQQEEAEAVVLVYEPTVRDMASALSARMRATPSGRRTLRLLLSAGVLGISSFALLMALGAMTWQLWLMLGVGLLAFGCLYLVPQLQARQLHQMAATQGEFRAVVDDGGIRLTSRDGDARSKWGMFARYVETDDVFVLLTGDKHGVGLMVLPKRGAAGTAGVERLRTLLESRLGKA</sequence>
<evidence type="ECO:0000313" key="5">
    <source>
        <dbReference type="Proteomes" id="UP000002805"/>
    </source>
</evidence>
<reference evidence="5" key="2">
    <citation type="submission" date="2009-10" db="EMBL/GenBank/DDBJ databases">
        <title>The genome sequence of Streptomyces pristinaespiralis strain ATCC 25486.</title>
        <authorList>
            <consortium name="The Broad Institute Genome Sequencing Platform"/>
            <consortium name="Broad Institute Microbial Sequencing Center"/>
            <person name="Fischbach M."/>
            <person name="Godfrey P."/>
            <person name="Ward D."/>
            <person name="Young S."/>
            <person name="Zeng Q."/>
            <person name="Koehrsen M."/>
            <person name="Alvarado L."/>
            <person name="Berlin A.M."/>
            <person name="Bochicchio J."/>
            <person name="Borenstein D."/>
            <person name="Chapman S.B."/>
            <person name="Chen Z."/>
            <person name="Engels R."/>
            <person name="Freedman E."/>
            <person name="Gellesch M."/>
            <person name="Goldberg J."/>
            <person name="Griggs A."/>
            <person name="Gujja S."/>
            <person name="Heilman E.R."/>
            <person name="Heiman D.I."/>
            <person name="Hepburn T.A."/>
            <person name="Howarth C."/>
            <person name="Jen D."/>
            <person name="Larson L."/>
            <person name="Lewis B."/>
            <person name="Mehta T."/>
            <person name="Park D."/>
            <person name="Pearson M."/>
            <person name="Richards J."/>
            <person name="Roberts A."/>
            <person name="Saif S."/>
            <person name="Shea T.D."/>
            <person name="Shenoy N."/>
            <person name="Sisk P."/>
            <person name="Stolte C."/>
            <person name="Sykes S.N."/>
            <person name="Thomson T."/>
            <person name="Walk T."/>
            <person name="White J."/>
            <person name="Yandava C."/>
            <person name="Straight P."/>
            <person name="Clardy J."/>
            <person name="Hung D."/>
            <person name="Kolter R."/>
            <person name="Mekalanos J."/>
            <person name="Walker S."/>
            <person name="Walsh C.T."/>
            <person name="Wieland-Brown L.C."/>
            <person name="Haas B."/>
            <person name="Nusbaum C."/>
            <person name="Birren B."/>
        </authorList>
    </citation>
    <scope>NUCLEOTIDE SEQUENCE [LARGE SCALE GENOMIC DNA]</scope>
    <source>
        <strain evidence="5">ATCC 25486 / DSM 40338 / CBS 914.69 / JCM 4507 / NBRC 13074 / NRRL 2958 / 5647</strain>
    </source>
</reference>
<dbReference type="HOGENOM" id="CLU_116753_0_0_11"/>
<dbReference type="eggNOG" id="ENOG503292B">
    <property type="taxonomic scope" value="Bacteria"/>
</dbReference>
<evidence type="ECO:0000256" key="1">
    <source>
        <dbReference type="SAM" id="MobiDB-lite"/>
    </source>
</evidence>
<evidence type="ECO:0000313" key="4">
    <source>
        <dbReference type="EMBL" id="EDY62623.1"/>
    </source>
</evidence>
<proteinExistence type="predicted"/>
<dbReference type="Pfam" id="PF14317">
    <property type="entry name" value="YcxB"/>
    <property type="match status" value="1"/>
</dbReference>
<dbReference type="Proteomes" id="UP000002805">
    <property type="component" value="Chromosome"/>
</dbReference>
<evidence type="ECO:0000259" key="3">
    <source>
        <dbReference type="Pfam" id="PF14317"/>
    </source>
</evidence>